<organism evidence="1 2">
    <name type="scientific">Trichoderma asperellum (strain ATCC 204424 / CBS 433.97 / NBRC 101777)</name>
    <dbReference type="NCBI Taxonomy" id="1042311"/>
    <lineage>
        <taxon>Eukaryota</taxon>
        <taxon>Fungi</taxon>
        <taxon>Dikarya</taxon>
        <taxon>Ascomycota</taxon>
        <taxon>Pezizomycotina</taxon>
        <taxon>Sordariomycetes</taxon>
        <taxon>Hypocreomycetidae</taxon>
        <taxon>Hypocreales</taxon>
        <taxon>Hypocreaceae</taxon>
        <taxon>Trichoderma</taxon>
    </lineage>
</organism>
<protein>
    <recommendedName>
        <fullName evidence="3">Knr4/Smi1-like domain-containing protein</fullName>
    </recommendedName>
</protein>
<evidence type="ECO:0000313" key="2">
    <source>
        <dbReference type="Proteomes" id="UP000240493"/>
    </source>
</evidence>
<accession>A0A2T3Z2M5</accession>
<dbReference type="Proteomes" id="UP000240493">
    <property type="component" value="Unassembled WGS sequence"/>
</dbReference>
<gene>
    <name evidence="1" type="ORF">M441DRAFT_144870</name>
</gene>
<dbReference type="AlphaFoldDB" id="A0A2T3Z2M5"/>
<name>A0A2T3Z2M5_TRIA4</name>
<proteinExistence type="predicted"/>
<dbReference type="OrthoDB" id="5140754at2759"/>
<keyword evidence="2" id="KW-1185">Reference proteome</keyword>
<dbReference type="EMBL" id="KZ679265">
    <property type="protein sequence ID" value="PTB39057.1"/>
    <property type="molecule type" value="Genomic_DNA"/>
</dbReference>
<sequence>MDEERRTKIAAALQQYRETVSQQNLAMLRVIVDEPRDLFNDNIRPKLLKYLDGVVDGPNLTKREEYFARMKAIIAEENIDFGGEFEFPPRDLAYLCTLVDGIIGPGLPDYIVSSQIEFISPTFDGLDDLGYVVPLWDDDLGHRVDMFFGLWEDWEIAVAIQTGRGPFALCGSCAIYCRNEKDDDNKEWKWRYGMFDGDWHSDMYNTVEEFLAYYRHHNEQTEEMVRRNLGI</sequence>
<reference evidence="1 2" key="1">
    <citation type="submission" date="2016-07" db="EMBL/GenBank/DDBJ databases">
        <title>Multiple horizontal gene transfer events from other fungi enriched the ability of initially mycotrophic Trichoderma (Ascomycota) to feed on dead plant biomass.</title>
        <authorList>
            <consortium name="DOE Joint Genome Institute"/>
            <person name="Aerts A."/>
            <person name="Atanasova L."/>
            <person name="Chenthamara K."/>
            <person name="Zhang J."/>
            <person name="Grujic M."/>
            <person name="Henrissat B."/>
            <person name="Kuo A."/>
            <person name="Salamov A."/>
            <person name="Lipzen A."/>
            <person name="Labutti K."/>
            <person name="Barry K."/>
            <person name="Miao Y."/>
            <person name="Rahimi M.J."/>
            <person name="Shen Q."/>
            <person name="Grigoriev I.V."/>
            <person name="Kubicek C.P."/>
            <person name="Druzhinina I.S."/>
        </authorList>
    </citation>
    <scope>NUCLEOTIDE SEQUENCE [LARGE SCALE GENOMIC DNA]</scope>
    <source>
        <strain evidence="1 2">CBS 433.97</strain>
    </source>
</reference>
<evidence type="ECO:0008006" key="3">
    <source>
        <dbReference type="Google" id="ProtNLM"/>
    </source>
</evidence>
<evidence type="ECO:0000313" key="1">
    <source>
        <dbReference type="EMBL" id="PTB39057.1"/>
    </source>
</evidence>